<reference evidence="11" key="1">
    <citation type="submission" date="2020-05" db="EMBL/GenBank/DDBJ databases">
        <title>Phylogenomic resolution of chytrid fungi.</title>
        <authorList>
            <person name="Stajich J.E."/>
            <person name="Amses K."/>
            <person name="Simmons R."/>
            <person name="Seto K."/>
            <person name="Myers J."/>
            <person name="Bonds A."/>
            <person name="Quandt C.A."/>
            <person name="Barry K."/>
            <person name="Liu P."/>
            <person name="Grigoriev I."/>
            <person name="Longcore J.E."/>
            <person name="James T.Y."/>
        </authorList>
    </citation>
    <scope>NUCLEOTIDE SEQUENCE</scope>
    <source>
        <strain evidence="11">JEL0476</strain>
    </source>
</reference>
<dbReference type="GO" id="GO:0005886">
    <property type="term" value="C:plasma membrane"/>
    <property type="evidence" value="ECO:0007669"/>
    <property type="project" value="TreeGrafter"/>
</dbReference>
<feature type="domain" description="PI3K/PI4K catalytic" evidence="9">
    <location>
        <begin position="1457"/>
        <end position="1732"/>
    </location>
</feature>
<dbReference type="GO" id="GO:0048015">
    <property type="term" value="P:phosphatidylinositol-mediated signaling"/>
    <property type="evidence" value="ECO:0007669"/>
    <property type="project" value="TreeGrafter"/>
</dbReference>
<keyword evidence="12" id="KW-1185">Reference proteome</keyword>
<dbReference type="FunFam" id="1.10.1070.11:FF:000012">
    <property type="entry name" value="Phosphatidylinositol 4-kinase alpha 1"/>
    <property type="match status" value="1"/>
</dbReference>
<dbReference type="GO" id="GO:0005737">
    <property type="term" value="C:cytoplasm"/>
    <property type="evidence" value="ECO:0007669"/>
    <property type="project" value="TreeGrafter"/>
</dbReference>
<evidence type="ECO:0000259" key="9">
    <source>
        <dbReference type="PROSITE" id="PS50290"/>
    </source>
</evidence>
<evidence type="ECO:0000256" key="3">
    <source>
        <dbReference type="ARBA" id="ARBA00012169"/>
    </source>
</evidence>
<dbReference type="Pfam" id="PF00454">
    <property type="entry name" value="PI3_PI4_kinase"/>
    <property type="match status" value="1"/>
</dbReference>
<dbReference type="Gene3D" id="3.30.1010.10">
    <property type="entry name" value="Phosphatidylinositol 3-kinase Catalytic Subunit, Chain A, domain 4"/>
    <property type="match status" value="1"/>
</dbReference>
<comment type="caution">
    <text evidence="11">The sequence shown here is derived from an EMBL/GenBank/DDBJ whole genome shotgun (WGS) entry which is preliminary data.</text>
</comment>
<evidence type="ECO:0000256" key="5">
    <source>
        <dbReference type="ARBA" id="ARBA00022741"/>
    </source>
</evidence>
<dbReference type="SMART" id="SM00146">
    <property type="entry name" value="PI3Kc"/>
    <property type="match status" value="1"/>
</dbReference>
<evidence type="ECO:0000256" key="8">
    <source>
        <dbReference type="SAM" id="MobiDB-lite"/>
    </source>
</evidence>
<dbReference type="InterPro" id="IPR018936">
    <property type="entry name" value="PI3/4_kinase_CS"/>
</dbReference>
<dbReference type="InterPro" id="IPR015433">
    <property type="entry name" value="PI3/4_kinase"/>
</dbReference>
<dbReference type="InterPro" id="IPR045495">
    <property type="entry name" value="PI4K_N"/>
</dbReference>
<evidence type="ECO:0000256" key="7">
    <source>
        <dbReference type="ARBA" id="ARBA00022840"/>
    </source>
</evidence>
<dbReference type="PANTHER" id="PTHR10048">
    <property type="entry name" value="PHOSPHATIDYLINOSITOL KINASE"/>
    <property type="match status" value="1"/>
</dbReference>
<comment type="similarity">
    <text evidence="2">Belongs to the PI3/PI4-kinase family. Type III PI4K subfamily.</text>
</comment>
<keyword evidence="5" id="KW-0547">Nucleotide-binding</keyword>
<keyword evidence="4" id="KW-0808">Transferase</keyword>
<dbReference type="InterPro" id="IPR036940">
    <property type="entry name" value="PI3/4_kinase_cat_sf"/>
</dbReference>
<dbReference type="GO" id="GO:0046854">
    <property type="term" value="P:phosphatidylinositol phosphate biosynthetic process"/>
    <property type="evidence" value="ECO:0007669"/>
    <property type="project" value="InterPro"/>
</dbReference>
<evidence type="ECO:0000256" key="6">
    <source>
        <dbReference type="ARBA" id="ARBA00022777"/>
    </source>
</evidence>
<keyword evidence="6 11" id="KW-0418">Kinase</keyword>
<dbReference type="Gene3D" id="1.25.40.70">
    <property type="entry name" value="Phosphatidylinositol 3-kinase, accessory domain (PIK)"/>
    <property type="match status" value="1"/>
</dbReference>
<evidence type="ECO:0000256" key="1">
    <source>
        <dbReference type="ARBA" id="ARBA00001686"/>
    </source>
</evidence>
<evidence type="ECO:0000313" key="12">
    <source>
        <dbReference type="Proteomes" id="UP001211065"/>
    </source>
</evidence>
<dbReference type="SUPFAM" id="SSF48371">
    <property type="entry name" value="ARM repeat"/>
    <property type="match status" value="2"/>
</dbReference>
<dbReference type="CDD" id="cd05167">
    <property type="entry name" value="PI4Kc_III_alpha"/>
    <property type="match status" value="1"/>
</dbReference>
<dbReference type="EMBL" id="JADGJW010000033">
    <property type="protein sequence ID" value="KAJ3226573.1"/>
    <property type="molecule type" value="Genomic_DNA"/>
</dbReference>
<dbReference type="PROSITE" id="PS00915">
    <property type="entry name" value="PI3_4_KINASE_1"/>
    <property type="match status" value="1"/>
</dbReference>
<protein>
    <recommendedName>
        <fullName evidence="3">1-phosphatidylinositol 4-kinase</fullName>
        <ecNumber evidence="3">2.7.1.67</ecNumber>
    </recommendedName>
</protein>
<dbReference type="SMART" id="SM00145">
    <property type="entry name" value="PI3Ka"/>
    <property type="match status" value="1"/>
</dbReference>
<dbReference type="PROSITE" id="PS50290">
    <property type="entry name" value="PI3_4_KINASE_3"/>
    <property type="match status" value="1"/>
</dbReference>
<evidence type="ECO:0000259" key="10">
    <source>
        <dbReference type="PROSITE" id="PS51545"/>
    </source>
</evidence>
<evidence type="ECO:0000256" key="4">
    <source>
        <dbReference type="ARBA" id="ARBA00022679"/>
    </source>
</evidence>
<dbReference type="Pfam" id="PF00613">
    <property type="entry name" value="PI3Ka"/>
    <property type="match status" value="1"/>
</dbReference>
<dbReference type="SUPFAM" id="SSF56112">
    <property type="entry name" value="Protein kinase-like (PK-like)"/>
    <property type="match status" value="1"/>
</dbReference>
<comment type="catalytic activity">
    <reaction evidence="1">
        <text>a 1,2-diacyl-sn-glycero-3-phospho-(1D-myo-inositol) + ATP = a 1,2-diacyl-sn-glycero-3-phospho-(1D-myo-inositol 4-phosphate) + ADP + H(+)</text>
        <dbReference type="Rhea" id="RHEA:19877"/>
        <dbReference type="ChEBI" id="CHEBI:15378"/>
        <dbReference type="ChEBI" id="CHEBI:30616"/>
        <dbReference type="ChEBI" id="CHEBI:57880"/>
        <dbReference type="ChEBI" id="CHEBI:58178"/>
        <dbReference type="ChEBI" id="CHEBI:456216"/>
        <dbReference type="EC" id="2.7.1.67"/>
    </reaction>
</comment>
<dbReference type="InterPro" id="IPR011009">
    <property type="entry name" value="Kinase-like_dom_sf"/>
</dbReference>
<dbReference type="PANTHER" id="PTHR10048:SF15">
    <property type="entry name" value="PHOSPHATIDYLINOSITOL 4-KINASE ALPHA"/>
    <property type="match status" value="1"/>
</dbReference>
<dbReference type="InterPro" id="IPR019138">
    <property type="entry name" value="De-etiolated_protein_1_Det1"/>
</dbReference>
<dbReference type="GO" id="GO:0005524">
    <property type="term" value="F:ATP binding"/>
    <property type="evidence" value="ECO:0007669"/>
    <property type="project" value="UniProtKB-KW"/>
</dbReference>
<dbReference type="EC" id="2.7.1.67" evidence="3"/>
<dbReference type="Pfam" id="PF09737">
    <property type="entry name" value="Det1"/>
    <property type="match status" value="1"/>
</dbReference>
<proteinExistence type="inferred from homology"/>
<dbReference type="PROSITE" id="PS51545">
    <property type="entry name" value="PIK_HELICAL"/>
    <property type="match status" value="1"/>
</dbReference>
<gene>
    <name evidence="11" type="primary">STT4</name>
    <name evidence="11" type="ORF">HK099_004600</name>
</gene>
<evidence type="ECO:0000256" key="2">
    <source>
        <dbReference type="ARBA" id="ARBA00006209"/>
    </source>
</evidence>
<name>A0AAD5U809_9FUNG</name>
<sequence length="1733" mass="198645">MLQIKDGNFFEVRTIGYHNNEDDDFVLAKLRDQEEKHRLSLRKIAQPRRSSRFSLKSEKDQVVQSEDSEASPVSMQDEPTLCGLKQRLMTFLYRKALVSGSAKYIFIHDTLALILIYWTLSQLAHFALTFDLFASLVMWRVHFLDEAHLMFKFGTIDNIMYRNNPEPVRLTPQASIQEKVDPLLQISNRLDSNLSFNKNSDYEEPNFIENVLSLASTLFVDAKISRENAECVKLFLDYFLSILENSFELKCDEDCTDIWDSLLKDQKNVTLKHVDPVLVDYIFDVCWKTEWKEKIQIYWKEDLYLEYLSVILKLRIYCSFHKIDVLTVIYNEFSDMFKSFKKLYEDNHPIGVILHIVEALGIFAQRFAIIDRDEELLTTTIQLFLNFLTEPADCFMVFSQDDTESVIQCVCVILSTICQNSGNSAVSKSALFTLINIAQSGKLLTTGTNEKNSYLRLRNSFTGISFIAPTLKTKDAVIVFPVFSKYLEESDRQYDELIWEALGNIALLTDDISIYDEVVTLVLERCRKSFIKLTRISRTLARVTGKPAAFRDLYLRKIIALLIDRAETSLKQTDTSSLDEVKEVAYILKYLCDQIATEMDPQKFTSSLEDKYLVIFRNLWIYIIVTILPNLNGSWTKDWTHILSSVAAVTPALLLTKDKKQLEADLLSNSAVGVIKLTEPAMTKLRGTLLGLLPSKTNEVKGLSPALTIYLLAVYNLELFRVWRKFNVDYVLQYTTDDRNSDAADLLESIADEILKFHLTEKSLKHDVNSIQSHLKSLIKNSAHFMIRVRRFCSAKIDEVIAEDQKRACEDFRKLSERWLFTGLNSCPKEIGGLFQSYTSQRFLELFTFITPDDSNLASLFKSFYSNQAFASSLVSSLIKQGHYIGEIRGMIELTKSGDSFDERREAIRSVAEKMKLNLKNITSSKNFFNIEKFTEEYSGCLHRAGAVLLLEQMDDPELLSLICNTNVLTRFNIPLIETSVSVWSWVMSSDPSVAPKLFAKLIGLWEFSAIKRLGLYEKNSEVGPFYSKFTYSPSVTPSDEDDPSLGHLVWIEFLHERLLVLEHGEKGVVDLLVQLVSVFHSHMDKISVRKIGRCGESWVQKTDRKCENFIICCPAMCLKKNPPFTIKSSRLDLKVGRNMVLSLKIKFFVVELQEVQNLLKILMENELNRAITWANEPNSVFIQENLANSYTPAKWASVYKTAWAINPSVAMHLSYRYIHTSDIAAKELADLIICNPTKALHSPYGVSHLISKSGNELRFLLMWAPISPVEAVCLLGPNSSMHPWIVQYAIRVLEFFEVEQVFFYIPQIVQSLRYDTFGYIEKYVLETARSSQLFAHQIIWNMNANMYRDEEQQIEDPLKPTLDRIIKKIKDAVSGADREFFEREFGFFSQVTGISGALKQYLHCSKQEKKMRIDEEMAKIKVDVGVYLPSNPESIVVGIDYHSGRPLQSHAKTPFMATFQIKKATEKYTKRMSILSQTDKSVTKDAVWQQCIFKVGDDCRQDILALQLISIFKCIFEKAGLDMYLFPYRIVATNPGCGVIEVIPNSISRDQMGREKVNSLYEYFVAHFGTPNGMNYQQAQLEFLKSLAPYSLIIYLLQIKDRHNGNIMFDSQGHIIHIDFGFILDLYVGGVNFESAPFKLTTEMIQVLGGDSSSPAYQRFSDLIVKAYLACRPYANEIISMVSLMADSGLPPFKGGSTIERLRERFQLEKTEKLAAEFMILKIKESHENTRR</sequence>
<dbReference type="InterPro" id="IPR042236">
    <property type="entry name" value="PI3K_accessory_sf"/>
</dbReference>
<dbReference type="Gene3D" id="1.10.1070.11">
    <property type="entry name" value="Phosphatidylinositol 3-/4-kinase, catalytic domain"/>
    <property type="match status" value="1"/>
</dbReference>
<dbReference type="InterPro" id="IPR001263">
    <property type="entry name" value="PI3K_accessory_dom"/>
</dbReference>
<dbReference type="InterPro" id="IPR016024">
    <property type="entry name" value="ARM-type_fold"/>
</dbReference>
<keyword evidence="7" id="KW-0067">ATP-binding</keyword>
<dbReference type="InterPro" id="IPR000403">
    <property type="entry name" value="PI3/4_kinase_cat_dom"/>
</dbReference>
<dbReference type="PROSITE" id="PS00916">
    <property type="entry name" value="PI3_4_KINASE_2"/>
    <property type="match status" value="1"/>
</dbReference>
<evidence type="ECO:0000313" key="11">
    <source>
        <dbReference type="EMBL" id="KAJ3226573.1"/>
    </source>
</evidence>
<dbReference type="Pfam" id="PF19274">
    <property type="entry name" value="PI4K_N"/>
    <property type="match status" value="1"/>
</dbReference>
<feature type="domain" description="PIK helical" evidence="10">
    <location>
        <begin position="1186"/>
        <end position="1369"/>
    </location>
</feature>
<feature type="region of interest" description="Disordered" evidence="8">
    <location>
        <begin position="50"/>
        <end position="76"/>
    </location>
</feature>
<dbReference type="GO" id="GO:0004430">
    <property type="term" value="F:1-phosphatidylinositol 4-kinase activity"/>
    <property type="evidence" value="ECO:0007669"/>
    <property type="project" value="UniProtKB-EC"/>
</dbReference>
<organism evidence="11 12">
    <name type="scientific">Clydaea vesicula</name>
    <dbReference type="NCBI Taxonomy" id="447962"/>
    <lineage>
        <taxon>Eukaryota</taxon>
        <taxon>Fungi</taxon>
        <taxon>Fungi incertae sedis</taxon>
        <taxon>Chytridiomycota</taxon>
        <taxon>Chytridiomycota incertae sedis</taxon>
        <taxon>Chytridiomycetes</taxon>
        <taxon>Lobulomycetales</taxon>
        <taxon>Lobulomycetaceae</taxon>
        <taxon>Clydaea</taxon>
    </lineage>
</organism>
<dbReference type="FunFam" id="3.30.1010.10:FF:000014">
    <property type="entry name" value="Phosphatidylinositol 4-kinase STT4"/>
    <property type="match status" value="1"/>
</dbReference>
<dbReference type="FunFam" id="1.25.40.70:FF:000011">
    <property type="entry name" value="Phosphatidylinositol 4-kinase alpha"/>
    <property type="match status" value="1"/>
</dbReference>
<dbReference type="Proteomes" id="UP001211065">
    <property type="component" value="Unassembled WGS sequence"/>
</dbReference>
<accession>A0AAD5U809</accession>